<dbReference type="InterPro" id="IPR036869">
    <property type="entry name" value="J_dom_sf"/>
</dbReference>
<dbReference type="InterPro" id="IPR002939">
    <property type="entry name" value="DnaJ_C"/>
</dbReference>
<dbReference type="PROSITE" id="PS00636">
    <property type="entry name" value="DNAJ_1"/>
    <property type="match status" value="1"/>
</dbReference>
<reference evidence="5 6" key="2">
    <citation type="journal article" date="2012" name="Stand. Genomic Sci.">
        <title>Complete genome sequence of the sulfate-reducing firmicute Desulfotomaculum ruminis type strain (DL(T)).</title>
        <authorList>
            <person name="Spring S."/>
            <person name="Visser M."/>
            <person name="Lu M."/>
            <person name="Copeland A."/>
            <person name="Lapidus A."/>
            <person name="Lucas S."/>
            <person name="Cheng J.F."/>
            <person name="Han C."/>
            <person name="Tapia R."/>
            <person name="Goodwin L.A."/>
            <person name="Pitluck S."/>
            <person name="Ivanova N."/>
            <person name="Land M."/>
            <person name="Hauser L."/>
            <person name="Larimer F."/>
            <person name="Rohde M."/>
            <person name="Goker M."/>
            <person name="Detter J.C."/>
            <person name="Kyrpides N.C."/>
            <person name="Woyke T."/>
            <person name="Schaap P.J."/>
            <person name="Plugge C.M."/>
            <person name="Muyzer G."/>
            <person name="Kuever J."/>
            <person name="Pereira I.A."/>
            <person name="Parshina S.N."/>
            <person name="Bernier-Latmani R."/>
            <person name="Stams A.J."/>
            <person name="Klenk H.P."/>
        </authorList>
    </citation>
    <scope>NUCLEOTIDE SEQUENCE [LARGE SCALE GENOMIC DNA]</scope>
    <source>
        <strain evidence="6">ATCC 23193 / DSM 2154 / NCIB 8452 / DL</strain>
    </source>
</reference>
<keyword evidence="3" id="KW-0479">Metal-binding</keyword>
<organism evidence="5 6">
    <name type="scientific">Desulforamulus ruminis (strain ATCC 23193 / DSM 2154 / NCIMB 8452 / DL)</name>
    <name type="common">Desulfotomaculum ruminis</name>
    <dbReference type="NCBI Taxonomy" id="696281"/>
    <lineage>
        <taxon>Bacteria</taxon>
        <taxon>Bacillati</taxon>
        <taxon>Bacillota</taxon>
        <taxon>Clostridia</taxon>
        <taxon>Eubacteriales</taxon>
        <taxon>Peptococcaceae</taxon>
        <taxon>Desulforamulus</taxon>
    </lineage>
</organism>
<dbReference type="AlphaFoldDB" id="F6DNL4"/>
<dbReference type="CDD" id="cd06257">
    <property type="entry name" value="DnaJ"/>
    <property type="match status" value="1"/>
</dbReference>
<dbReference type="CDD" id="cd10747">
    <property type="entry name" value="DnaJ_C"/>
    <property type="match status" value="1"/>
</dbReference>
<dbReference type="SMART" id="SM00271">
    <property type="entry name" value="DnaJ"/>
    <property type="match status" value="1"/>
</dbReference>
<comment type="domain">
    <text evidence="3">The J domain is necessary and sufficient to stimulate DnaK ATPase activity. Zinc center 1 plays an important role in the autonomous, DnaK-independent chaperone activity of DnaJ. Zinc center 2 is essential for interaction with DnaK and for DnaJ activity.</text>
</comment>
<evidence type="ECO:0000313" key="5">
    <source>
        <dbReference type="EMBL" id="AEG58554.1"/>
    </source>
</evidence>
<comment type="function">
    <text evidence="3">Participates actively in the response to hyperosmotic and heat shock by preventing the aggregation of stress-denatured proteins and by disaggregating proteins, also in an autonomous, DnaK-independent fashion. Unfolded proteins bind initially to DnaJ; upon interaction with the DnaJ-bound protein, DnaK hydrolyzes its bound ATP, resulting in the formation of a stable complex. GrpE releases ADP from DnaK; ATP binding to DnaK triggers the release of the substrate protein, thus completing the reaction cycle. Several rounds of ATP-dependent interactions between DnaJ, DnaK and GrpE are required for fully efficient folding. Also involved, together with DnaK and GrpE, in the DNA replication of plasmids through activation of initiation proteins.</text>
</comment>
<comment type="similarity">
    <text evidence="3">Belongs to the DnaJ family.</text>
</comment>
<keyword evidence="3" id="KW-0963">Cytoplasm</keyword>
<dbReference type="PROSITE" id="PS50076">
    <property type="entry name" value="DNAJ_2"/>
    <property type="match status" value="1"/>
</dbReference>
<dbReference type="eggNOG" id="COG0484">
    <property type="taxonomic scope" value="Bacteria"/>
</dbReference>
<gene>
    <name evidence="3" type="primary">dnaJ</name>
    <name evidence="5" type="ordered locus">Desru_0257</name>
</gene>
<keyword evidence="3" id="KW-0346">Stress response</keyword>
<dbReference type="SUPFAM" id="SSF49493">
    <property type="entry name" value="HSP40/DnaJ peptide-binding domain"/>
    <property type="match status" value="2"/>
</dbReference>
<dbReference type="Pfam" id="PF00226">
    <property type="entry name" value="DnaJ"/>
    <property type="match status" value="1"/>
</dbReference>
<dbReference type="GO" id="GO:0042026">
    <property type="term" value="P:protein refolding"/>
    <property type="evidence" value="ECO:0007669"/>
    <property type="project" value="TreeGrafter"/>
</dbReference>
<comment type="caution">
    <text evidence="3">Lacks conserved residue(s) required for the propagation of feature annotation.</text>
</comment>
<name>F6DNL4_DESRL</name>
<dbReference type="GO" id="GO:0005737">
    <property type="term" value="C:cytoplasm"/>
    <property type="evidence" value="ECO:0007669"/>
    <property type="project" value="UniProtKB-SubCell"/>
</dbReference>
<dbReference type="GO" id="GO:0006260">
    <property type="term" value="P:DNA replication"/>
    <property type="evidence" value="ECO:0007669"/>
    <property type="project" value="UniProtKB-KW"/>
</dbReference>
<feature type="binding site" evidence="3">
    <location>
        <position position="165"/>
    </location>
    <ligand>
        <name>Zn(2+)</name>
        <dbReference type="ChEBI" id="CHEBI:29105"/>
        <label>1</label>
    </ligand>
</feature>
<dbReference type="KEGG" id="dru:Desru_0257"/>
<dbReference type="GO" id="GO:0009408">
    <property type="term" value="P:response to heat"/>
    <property type="evidence" value="ECO:0007669"/>
    <property type="project" value="InterPro"/>
</dbReference>
<keyword evidence="3" id="KW-0862">Zinc</keyword>
<dbReference type="InterPro" id="IPR008971">
    <property type="entry name" value="HSP40/DnaJ_pept-bd"/>
</dbReference>
<keyword evidence="6" id="KW-1185">Reference proteome</keyword>
<dbReference type="Gene3D" id="1.10.287.110">
    <property type="entry name" value="DnaJ domain"/>
    <property type="match status" value="1"/>
</dbReference>
<dbReference type="FunFam" id="2.60.260.20:FF:000013">
    <property type="entry name" value="DnaJ subfamily B member 11"/>
    <property type="match status" value="1"/>
</dbReference>
<dbReference type="GO" id="GO:0005524">
    <property type="term" value="F:ATP binding"/>
    <property type="evidence" value="ECO:0007669"/>
    <property type="project" value="InterPro"/>
</dbReference>
<dbReference type="GO" id="GO:0008270">
    <property type="term" value="F:zinc ion binding"/>
    <property type="evidence" value="ECO:0007669"/>
    <property type="project" value="UniProtKB-UniRule"/>
</dbReference>
<dbReference type="HAMAP" id="MF_01152">
    <property type="entry name" value="DnaJ"/>
    <property type="match status" value="1"/>
</dbReference>
<evidence type="ECO:0000256" key="1">
    <source>
        <dbReference type="ARBA" id="ARBA00022705"/>
    </source>
</evidence>
<keyword evidence="2 3" id="KW-0143">Chaperone</keyword>
<comment type="subcellular location">
    <subcellularLocation>
        <location evidence="3">Cytoplasm</location>
    </subcellularLocation>
</comment>
<dbReference type="STRING" id="696281.Desru_0257"/>
<dbReference type="InterPro" id="IPR012724">
    <property type="entry name" value="DnaJ"/>
</dbReference>
<reference evidence="6" key="1">
    <citation type="submission" date="2011-05" db="EMBL/GenBank/DDBJ databases">
        <title>Complete sequence of Desulfotomaculum ruminis DSM 2154.</title>
        <authorList>
            <person name="Lucas S."/>
            <person name="Copeland A."/>
            <person name="Lapidus A."/>
            <person name="Cheng J.-F."/>
            <person name="Goodwin L."/>
            <person name="Pitluck S."/>
            <person name="Lu M."/>
            <person name="Detter J.C."/>
            <person name="Han C."/>
            <person name="Tapia R."/>
            <person name="Land M."/>
            <person name="Hauser L."/>
            <person name="Kyrpides N."/>
            <person name="Ivanova N."/>
            <person name="Mikhailova N."/>
            <person name="Pagani I."/>
            <person name="Stams A.J.M."/>
            <person name="Plugge C.M."/>
            <person name="Muyzer G."/>
            <person name="Kuever J."/>
            <person name="Parshina S.N."/>
            <person name="Ivanova A.E."/>
            <person name="Nazina T.N."/>
            <person name="Brambilla E."/>
            <person name="Spring S."/>
            <person name="Klenk H.-P."/>
            <person name="Woyke T."/>
        </authorList>
    </citation>
    <scope>NUCLEOTIDE SEQUENCE [LARGE SCALE GENOMIC DNA]</scope>
    <source>
        <strain evidence="6">ATCC 23193 / DSM 2154 / NCIB 8452 / DL</strain>
    </source>
</reference>
<proteinExistence type="inferred from homology"/>
<evidence type="ECO:0000256" key="2">
    <source>
        <dbReference type="ARBA" id="ARBA00023186"/>
    </source>
</evidence>
<comment type="cofactor">
    <cofactor evidence="3">
        <name>Zn(2+)</name>
        <dbReference type="ChEBI" id="CHEBI:29105"/>
    </cofactor>
    <text evidence="3">Binds 2 Zn(2+) ions per monomer.</text>
</comment>
<evidence type="ECO:0000259" key="4">
    <source>
        <dbReference type="PROSITE" id="PS50076"/>
    </source>
</evidence>
<feature type="binding site" evidence="3">
    <location>
        <position position="179"/>
    </location>
    <ligand>
        <name>Zn(2+)</name>
        <dbReference type="ChEBI" id="CHEBI:29105"/>
        <label>1</label>
    </ligand>
</feature>
<sequence length="332" mass="36715">MNPMATYRDYYEVLGVERSAGEKEIKTAYRKLARKHHPDLHTGSDKQAAEEKFKEINEAYEVLSDPEKRAKYDRLGSNWRNGQEWQTPPDMEGFHYYASDNGDFGCESGFSDFFETLFGGARTARAGTRRGNLRGQDVESELPLTLEEAYRGGEKTIQLTSREICAACHGAGRQERGLCSYCGGTGSTSSQKTLEVKIPPGIQDGSRIRLKGQGGDGLAGGNPGDLYLKVKLLPHEQFLLQGDHLESQVTVTPDQAVLGDKVTAATLDGPVIVKIPPMMNNGKKLRLRGKGWPRKQGGRGDQYVKVVIDLPAHLTEQEKELYTKLADLRKGV</sequence>
<dbReference type="GO" id="GO:0051082">
    <property type="term" value="F:unfolded protein binding"/>
    <property type="evidence" value="ECO:0007669"/>
    <property type="project" value="UniProtKB-UniRule"/>
</dbReference>
<dbReference type="EMBL" id="CP002780">
    <property type="protein sequence ID" value="AEG58554.1"/>
    <property type="molecule type" value="Genomic_DNA"/>
</dbReference>
<dbReference type="InterPro" id="IPR018253">
    <property type="entry name" value="DnaJ_domain_CS"/>
</dbReference>
<comment type="subunit">
    <text evidence="3">Homodimer.</text>
</comment>
<protein>
    <recommendedName>
        <fullName evidence="3">Chaperone protein DnaJ</fullName>
    </recommendedName>
</protein>
<dbReference type="PANTHER" id="PTHR43096">
    <property type="entry name" value="DNAJ HOMOLOG 1, MITOCHONDRIAL-RELATED"/>
    <property type="match status" value="1"/>
</dbReference>
<feature type="binding site" evidence="3">
    <location>
        <position position="168"/>
    </location>
    <ligand>
        <name>Zn(2+)</name>
        <dbReference type="ChEBI" id="CHEBI:29105"/>
        <label>1</label>
    </ligand>
</feature>
<dbReference type="PANTHER" id="PTHR43096:SF52">
    <property type="entry name" value="DNAJ HOMOLOG 1, MITOCHONDRIAL-RELATED"/>
    <property type="match status" value="1"/>
</dbReference>
<evidence type="ECO:0000256" key="3">
    <source>
        <dbReference type="HAMAP-Rule" id="MF_01152"/>
    </source>
</evidence>
<dbReference type="SUPFAM" id="SSF46565">
    <property type="entry name" value="Chaperone J-domain"/>
    <property type="match status" value="1"/>
</dbReference>
<dbReference type="Pfam" id="PF01556">
    <property type="entry name" value="DnaJ_C"/>
    <property type="match status" value="1"/>
</dbReference>
<feature type="binding site" evidence="3">
    <location>
        <position position="182"/>
    </location>
    <ligand>
        <name>Zn(2+)</name>
        <dbReference type="ChEBI" id="CHEBI:29105"/>
        <label>1</label>
    </ligand>
</feature>
<accession>F6DNL4</accession>
<dbReference type="RefSeq" id="WP_013840331.1">
    <property type="nucleotide sequence ID" value="NC_015589.1"/>
</dbReference>
<dbReference type="InterPro" id="IPR001623">
    <property type="entry name" value="DnaJ_domain"/>
</dbReference>
<feature type="domain" description="J" evidence="4">
    <location>
        <begin position="9"/>
        <end position="76"/>
    </location>
</feature>
<keyword evidence="3" id="KW-0677">Repeat</keyword>
<dbReference type="Proteomes" id="UP000009234">
    <property type="component" value="Chromosome"/>
</dbReference>
<dbReference type="Gene3D" id="2.60.260.20">
    <property type="entry name" value="Urease metallochaperone UreE, N-terminal domain"/>
    <property type="match status" value="2"/>
</dbReference>
<keyword evidence="1 3" id="KW-0235">DNA replication</keyword>
<dbReference type="HOGENOM" id="CLU_017633_0_0_9"/>
<feature type="binding site" evidence="3">
    <location>
        <position position="179"/>
    </location>
    <ligand>
        <name>Zn(2+)</name>
        <dbReference type="ChEBI" id="CHEBI:29105"/>
        <label>2</label>
    </ligand>
</feature>
<dbReference type="PRINTS" id="PR00625">
    <property type="entry name" value="JDOMAIN"/>
</dbReference>
<evidence type="ECO:0000313" key="6">
    <source>
        <dbReference type="Proteomes" id="UP000009234"/>
    </source>
</evidence>